<evidence type="ECO:0000256" key="4">
    <source>
        <dbReference type="PIRSR" id="PIRSR006806-1"/>
    </source>
</evidence>
<dbReference type="InterPro" id="IPR002698">
    <property type="entry name" value="FTHF_cligase"/>
</dbReference>
<protein>
    <recommendedName>
        <fullName evidence="5">5-formyltetrahydrofolate cyclo-ligase</fullName>
        <ecNumber evidence="5">6.3.3.2</ecNumber>
    </recommendedName>
</protein>
<dbReference type="Pfam" id="PF01812">
    <property type="entry name" value="5-FTHF_cyc-lig"/>
    <property type="match status" value="1"/>
</dbReference>
<evidence type="ECO:0000256" key="1">
    <source>
        <dbReference type="ARBA" id="ARBA00010638"/>
    </source>
</evidence>
<accession>A0AAF0ALP1</accession>
<organism evidence="6 7">
    <name type="scientific">Denitrificimonas caeni</name>
    <dbReference type="NCBI Taxonomy" id="521720"/>
    <lineage>
        <taxon>Bacteria</taxon>
        <taxon>Pseudomonadati</taxon>
        <taxon>Pseudomonadota</taxon>
        <taxon>Gammaproteobacteria</taxon>
        <taxon>Pseudomonadales</taxon>
        <taxon>Pseudomonadaceae</taxon>
        <taxon>Denitrificimonas</taxon>
    </lineage>
</organism>
<dbReference type="InterPro" id="IPR037171">
    <property type="entry name" value="NagB/RpiA_transferase-like"/>
</dbReference>
<proteinExistence type="inferred from homology"/>
<evidence type="ECO:0000313" key="6">
    <source>
        <dbReference type="EMBL" id="WBE25753.1"/>
    </source>
</evidence>
<evidence type="ECO:0000256" key="3">
    <source>
        <dbReference type="ARBA" id="ARBA00022840"/>
    </source>
</evidence>
<dbReference type="KEGG" id="dce:O6P33_02615"/>
<dbReference type="GO" id="GO:0030272">
    <property type="term" value="F:5-formyltetrahydrofolate cyclo-ligase activity"/>
    <property type="evidence" value="ECO:0007669"/>
    <property type="project" value="UniProtKB-EC"/>
</dbReference>
<keyword evidence="6" id="KW-0436">Ligase</keyword>
<comment type="similarity">
    <text evidence="1 5">Belongs to the 5-formyltetrahydrofolate cyclo-ligase family.</text>
</comment>
<dbReference type="AlphaFoldDB" id="A0AAF0ALP1"/>
<dbReference type="EC" id="6.3.3.2" evidence="5"/>
<reference evidence="6 7" key="1">
    <citation type="submission" date="2022-12" db="EMBL/GenBank/DDBJ databases">
        <title>Coexistence and Characterization of a Novel Tigecycline Resistance gene tet(X) variant and blaNDM-1 in a Pseudomonas caeni Isolate of Chicken Origin.</title>
        <authorList>
            <person name="Lu X."/>
            <person name="Zhang L."/>
            <person name="Li R."/>
            <person name="Wang Z."/>
        </authorList>
    </citation>
    <scope>NUCLEOTIDE SEQUENCE [LARGE SCALE GENOMIC DNA]</scope>
    <source>
        <strain evidence="6 7">CE14</strain>
    </source>
</reference>
<gene>
    <name evidence="6" type="ORF">O6P33_02615</name>
</gene>
<sequence>MIQVNPSLSRAQLRTQLRKQRRNLSPSQQTLAAQQLYRQFAQHPLFRRAQHIAFYLAGDGEINPQLLLQEALQRGKHVYLPVLSPWPKTTMVFQRVGVQQQWEKNRFGILQPRWCAADQRAVWTLDAVFLPLVGFDPQGGRLGMGGGFYDRCFAQLCRSAHRLGPQRIGLAHECQRVAQLPVEPWDVPLHAVVTDQQWYAVPASTDCAG</sequence>
<comment type="catalytic activity">
    <reaction evidence="5">
        <text>(6S)-5-formyl-5,6,7,8-tetrahydrofolate + ATP = (6R)-5,10-methenyltetrahydrofolate + ADP + phosphate</text>
        <dbReference type="Rhea" id="RHEA:10488"/>
        <dbReference type="ChEBI" id="CHEBI:30616"/>
        <dbReference type="ChEBI" id="CHEBI:43474"/>
        <dbReference type="ChEBI" id="CHEBI:57455"/>
        <dbReference type="ChEBI" id="CHEBI:57457"/>
        <dbReference type="ChEBI" id="CHEBI:456216"/>
        <dbReference type="EC" id="6.3.3.2"/>
    </reaction>
</comment>
<dbReference type="PANTHER" id="PTHR23407:SF1">
    <property type="entry name" value="5-FORMYLTETRAHYDROFOLATE CYCLO-LIGASE"/>
    <property type="match status" value="1"/>
</dbReference>
<comment type="cofactor">
    <cofactor evidence="5">
        <name>Mg(2+)</name>
        <dbReference type="ChEBI" id="CHEBI:18420"/>
    </cofactor>
</comment>
<dbReference type="NCBIfam" id="TIGR02727">
    <property type="entry name" value="MTHFS_bact"/>
    <property type="match status" value="1"/>
</dbReference>
<keyword evidence="5" id="KW-0460">Magnesium</keyword>
<dbReference type="GO" id="GO:0009396">
    <property type="term" value="P:folic acid-containing compound biosynthetic process"/>
    <property type="evidence" value="ECO:0007669"/>
    <property type="project" value="TreeGrafter"/>
</dbReference>
<dbReference type="InterPro" id="IPR024185">
    <property type="entry name" value="FTHF_cligase-like_sf"/>
</dbReference>
<evidence type="ECO:0000313" key="7">
    <source>
        <dbReference type="Proteomes" id="UP001212189"/>
    </source>
</evidence>
<keyword evidence="2 4" id="KW-0547">Nucleotide-binding</keyword>
<keyword evidence="5" id="KW-0479">Metal-binding</keyword>
<name>A0AAF0ALP1_9GAMM</name>
<feature type="binding site" evidence="4">
    <location>
        <position position="56"/>
    </location>
    <ligand>
        <name>substrate</name>
    </ligand>
</feature>
<keyword evidence="3 4" id="KW-0067">ATP-binding</keyword>
<feature type="binding site" evidence="4">
    <location>
        <position position="61"/>
    </location>
    <ligand>
        <name>substrate</name>
    </ligand>
</feature>
<evidence type="ECO:0000256" key="2">
    <source>
        <dbReference type="ARBA" id="ARBA00022741"/>
    </source>
</evidence>
<dbReference type="Proteomes" id="UP001212189">
    <property type="component" value="Chromosome"/>
</dbReference>
<feature type="binding site" evidence="4">
    <location>
        <begin position="10"/>
        <end position="14"/>
    </location>
    <ligand>
        <name>ATP</name>
        <dbReference type="ChEBI" id="CHEBI:30616"/>
    </ligand>
</feature>
<keyword evidence="7" id="KW-1185">Reference proteome</keyword>
<dbReference type="PANTHER" id="PTHR23407">
    <property type="entry name" value="ATPASE INHIBITOR/5-FORMYLTETRAHYDROFOLATE CYCLO-LIGASE"/>
    <property type="match status" value="1"/>
</dbReference>
<dbReference type="GO" id="GO:0035999">
    <property type="term" value="P:tetrahydrofolate interconversion"/>
    <property type="evidence" value="ECO:0007669"/>
    <property type="project" value="TreeGrafter"/>
</dbReference>
<evidence type="ECO:0000256" key="5">
    <source>
        <dbReference type="RuleBase" id="RU361279"/>
    </source>
</evidence>
<dbReference type="EMBL" id="CP114976">
    <property type="protein sequence ID" value="WBE25753.1"/>
    <property type="molecule type" value="Genomic_DNA"/>
</dbReference>
<dbReference type="Gene3D" id="3.40.50.10420">
    <property type="entry name" value="NagB/RpiA/CoA transferase-like"/>
    <property type="match status" value="1"/>
</dbReference>
<dbReference type="PIRSF" id="PIRSF006806">
    <property type="entry name" value="FTHF_cligase"/>
    <property type="match status" value="1"/>
</dbReference>
<dbReference type="SUPFAM" id="SSF100950">
    <property type="entry name" value="NagB/RpiA/CoA transferase-like"/>
    <property type="match status" value="1"/>
</dbReference>
<feature type="binding site" evidence="4">
    <location>
        <begin position="141"/>
        <end position="149"/>
    </location>
    <ligand>
        <name>ATP</name>
        <dbReference type="ChEBI" id="CHEBI:30616"/>
    </ligand>
</feature>
<dbReference type="GO" id="GO:0005524">
    <property type="term" value="F:ATP binding"/>
    <property type="evidence" value="ECO:0007669"/>
    <property type="project" value="UniProtKB-KW"/>
</dbReference>
<dbReference type="GO" id="GO:0046872">
    <property type="term" value="F:metal ion binding"/>
    <property type="evidence" value="ECO:0007669"/>
    <property type="project" value="UniProtKB-KW"/>
</dbReference>